<dbReference type="Proteomes" id="UP000230202">
    <property type="component" value="Unassembled WGS sequence"/>
</dbReference>
<accession>A0A2N9X825</accession>
<organism evidence="1 2">
    <name type="scientific">Snodgrassella alvi</name>
    <dbReference type="NCBI Taxonomy" id="1196083"/>
    <lineage>
        <taxon>Bacteria</taxon>
        <taxon>Pseudomonadati</taxon>
        <taxon>Pseudomonadota</taxon>
        <taxon>Betaproteobacteria</taxon>
        <taxon>Neisseriales</taxon>
        <taxon>Neisseriaceae</taxon>
        <taxon>Snodgrassella</taxon>
    </lineage>
</organism>
<protein>
    <submittedName>
        <fullName evidence="1">Uncharacterized protein</fullName>
    </submittedName>
</protein>
<comment type="caution">
    <text evidence="1">The sequence shown here is derived from an EMBL/GenBank/DDBJ whole genome shotgun (WGS) entry which is preliminary data.</text>
</comment>
<gene>
    <name evidence="1" type="ORF">BHC54_02385</name>
</gene>
<keyword evidence="2" id="KW-1185">Reference proteome</keyword>
<reference evidence="1" key="1">
    <citation type="journal article" date="2017" name="MBio">
        <title>Type VI secretion-mediated competition in the bee gut microbiome.</title>
        <authorList>
            <person name="Steele M.I."/>
            <person name="Kwong W.K."/>
            <person name="Powell J.E."/>
            <person name="Whiteley M."/>
            <person name="Moran N.A."/>
        </authorList>
    </citation>
    <scope>NUCLEOTIDE SEQUENCE [LARGE SCALE GENOMIC DNA]</scope>
    <source>
        <strain evidence="1">WkB273</strain>
    </source>
</reference>
<sequence>MEFLTTTILSGLIYDCFKVGVQSFVDLLKNELTKYICNDSEKNRLITEINTLNLNEYMPKKTIQDKLEENKNICKILSEINTNIKQISEIGINIISRDYSNITIGNITLNSGVNDKNVQ</sequence>
<dbReference type="AlphaFoldDB" id="A0A2N9X825"/>
<evidence type="ECO:0000313" key="1">
    <source>
        <dbReference type="EMBL" id="PIT40513.1"/>
    </source>
</evidence>
<evidence type="ECO:0000313" key="2">
    <source>
        <dbReference type="Proteomes" id="UP000230202"/>
    </source>
</evidence>
<proteinExistence type="predicted"/>
<dbReference type="EMBL" id="MEIL01000019">
    <property type="protein sequence ID" value="PIT40513.1"/>
    <property type="molecule type" value="Genomic_DNA"/>
</dbReference>
<name>A0A2N9X825_9NEIS</name>
<dbReference type="Pfam" id="PF20701">
    <property type="entry name" value="HetE-N"/>
    <property type="match status" value="1"/>
</dbReference>